<gene>
    <name evidence="1" type="ORF">GCM10011430_03960</name>
</gene>
<dbReference type="AlphaFoldDB" id="A0A8J3F362"/>
<comment type="caution">
    <text evidence="1">The sequence shown here is derived from an EMBL/GenBank/DDBJ whole genome shotgun (WGS) entry which is preliminary data.</text>
</comment>
<keyword evidence="2" id="KW-1185">Reference proteome</keyword>
<accession>A0A8J3F362</accession>
<name>A0A8J3F362_9BURK</name>
<proteinExistence type="predicted"/>
<reference evidence="1" key="2">
    <citation type="submission" date="2020-09" db="EMBL/GenBank/DDBJ databases">
        <authorList>
            <person name="Sun Q."/>
            <person name="Sedlacek I."/>
        </authorList>
    </citation>
    <scope>NUCLEOTIDE SEQUENCE</scope>
    <source>
        <strain evidence="1">CCM 7664</strain>
    </source>
</reference>
<evidence type="ECO:0008006" key="3">
    <source>
        <dbReference type="Google" id="ProtNLM"/>
    </source>
</evidence>
<protein>
    <recommendedName>
        <fullName evidence="3">Pyocin activator protein PrtN</fullName>
    </recommendedName>
</protein>
<dbReference type="EMBL" id="BMDP01000001">
    <property type="protein sequence ID" value="GGI53222.1"/>
    <property type="molecule type" value="Genomic_DNA"/>
</dbReference>
<organism evidence="1 2">
    <name type="scientific">Oxalicibacterium solurbis</name>
    <dbReference type="NCBI Taxonomy" id="69280"/>
    <lineage>
        <taxon>Bacteria</taxon>
        <taxon>Pseudomonadati</taxon>
        <taxon>Pseudomonadota</taxon>
        <taxon>Betaproteobacteria</taxon>
        <taxon>Burkholderiales</taxon>
        <taxon>Oxalobacteraceae</taxon>
        <taxon>Oxalicibacterium</taxon>
    </lineage>
</organism>
<evidence type="ECO:0000313" key="2">
    <source>
        <dbReference type="Proteomes" id="UP000627205"/>
    </source>
</evidence>
<sequence length="84" mass="9574">MHRHGPMISNDDLRQVLCYPSKEAFRQAIVRKTVPIPIFDIENRKGKFALVKDVAIWLAEQRERAVSNMVMPPSSKAVTEGEKP</sequence>
<reference evidence="1" key="1">
    <citation type="journal article" date="2014" name="Int. J. Syst. Evol. Microbiol.">
        <title>Complete genome sequence of Corynebacterium casei LMG S-19264T (=DSM 44701T), isolated from a smear-ripened cheese.</title>
        <authorList>
            <consortium name="US DOE Joint Genome Institute (JGI-PGF)"/>
            <person name="Walter F."/>
            <person name="Albersmeier A."/>
            <person name="Kalinowski J."/>
            <person name="Ruckert C."/>
        </authorList>
    </citation>
    <scope>NUCLEOTIDE SEQUENCE</scope>
    <source>
        <strain evidence="1">CCM 7664</strain>
    </source>
</reference>
<dbReference type="Proteomes" id="UP000627205">
    <property type="component" value="Unassembled WGS sequence"/>
</dbReference>
<evidence type="ECO:0000313" key="1">
    <source>
        <dbReference type="EMBL" id="GGI53222.1"/>
    </source>
</evidence>